<dbReference type="RefSeq" id="WP_074718776.1">
    <property type="nucleotide sequence ID" value="NZ_FNWV01000016.1"/>
</dbReference>
<keyword evidence="1" id="KW-1133">Transmembrane helix</keyword>
<dbReference type="EMBL" id="FNWV01000016">
    <property type="protein sequence ID" value="SEH83794.1"/>
    <property type="molecule type" value="Genomic_DNA"/>
</dbReference>
<evidence type="ECO:0000313" key="2">
    <source>
        <dbReference type="EMBL" id="SEH83794.1"/>
    </source>
</evidence>
<dbReference type="OrthoDB" id="1817968at2"/>
<dbReference type="AlphaFoldDB" id="A0A1H6LC83"/>
<keyword evidence="1" id="KW-0472">Membrane</keyword>
<accession>A0A1H6LC83</accession>
<name>A0A1H6LC83_RUMFL</name>
<gene>
    <name evidence="2" type="ORF">SAMN02910265_02965</name>
</gene>
<evidence type="ECO:0000256" key="1">
    <source>
        <dbReference type="SAM" id="Phobius"/>
    </source>
</evidence>
<dbReference type="Proteomes" id="UP000183190">
    <property type="component" value="Unassembled WGS sequence"/>
</dbReference>
<sequence>MLKNLFKDRENTENIIVKAPNKALLESIYQYNDKIDSFEKNIKREALLFVIIMAVIWIGGDIAGMNSNLVLMFGLLTIFGYPLILVFGAIWVSRPSLKRKSEEMAMLAGSDMDVPDDAVEIEMLFPQKVSDDFSQKKNLLFDNSLHLVYADAESFYFVDVTGTAKIPYSLIEPWVDSENNARIRHWIQNSKPSAYAKEGVKKKGRLISLIPFVGSFIPDHYLIPYKYTVLHTSSDDYLVCIPRYEMEKIQSLSSL</sequence>
<keyword evidence="1" id="KW-0812">Transmembrane</keyword>
<feature type="transmembrane region" description="Helical" evidence="1">
    <location>
        <begin position="69"/>
        <end position="92"/>
    </location>
</feature>
<proteinExistence type="predicted"/>
<evidence type="ECO:0000313" key="3">
    <source>
        <dbReference type="Proteomes" id="UP000183190"/>
    </source>
</evidence>
<feature type="transmembrane region" description="Helical" evidence="1">
    <location>
        <begin position="46"/>
        <end position="63"/>
    </location>
</feature>
<organism evidence="2 3">
    <name type="scientific">Ruminococcus flavefaciens</name>
    <dbReference type="NCBI Taxonomy" id="1265"/>
    <lineage>
        <taxon>Bacteria</taxon>
        <taxon>Bacillati</taxon>
        <taxon>Bacillota</taxon>
        <taxon>Clostridia</taxon>
        <taxon>Eubacteriales</taxon>
        <taxon>Oscillospiraceae</taxon>
        <taxon>Ruminococcus</taxon>
    </lineage>
</organism>
<reference evidence="2 3" key="1">
    <citation type="submission" date="2016-10" db="EMBL/GenBank/DDBJ databases">
        <authorList>
            <person name="de Groot N.N."/>
        </authorList>
    </citation>
    <scope>NUCLEOTIDE SEQUENCE [LARGE SCALE GENOMIC DNA]</scope>
    <source>
        <strain evidence="2 3">YAD2003</strain>
    </source>
</reference>
<protein>
    <submittedName>
        <fullName evidence="2">Uncharacterized protein</fullName>
    </submittedName>
</protein>